<evidence type="ECO:0008006" key="4">
    <source>
        <dbReference type="Google" id="ProtNLM"/>
    </source>
</evidence>
<dbReference type="OrthoDB" id="688785at2759"/>
<dbReference type="PANTHER" id="PTHR33223">
    <property type="entry name" value="CCHC-TYPE DOMAIN-CONTAINING PROTEIN"/>
    <property type="match status" value="1"/>
</dbReference>
<dbReference type="Proteomes" id="UP000652761">
    <property type="component" value="Unassembled WGS sequence"/>
</dbReference>
<evidence type="ECO:0000256" key="1">
    <source>
        <dbReference type="SAM" id="MobiDB-lite"/>
    </source>
</evidence>
<organism evidence="2 3">
    <name type="scientific">Colocasia esculenta</name>
    <name type="common">Wild taro</name>
    <name type="synonym">Arum esculentum</name>
    <dbReference type="NCBI Taxonomy" id="4460"/>
    <lineage>
        <taxon>Eukaryota</taxon>
        <taxon>Viridiplantae</taxon>
        <taxon>Streptophyta</taxon>
        <taxon>Embryophyta</taxon>
        <taxon>Tracheophyta</taxon>
        <taxon>Spermatophyta</taxon>
        <taxon>Magnoliopsida</taxon>
        <taxon>Liliopsida</taxon>
        <taxon>Araceae</taxon>
        <taxon>Aroideae</taxon>
        <taxon>Colocasieae</taxon>
        <taxon>Colocasia</taxon>
    </lineage>
</organism>
<comment type="caution">
    <text evidence="2">The sequence shown here is derived from an EMBL/GenBank/DDBJ whole genome shotgun (WGS) entry which is preliminary data.</text>
</comment>
<sequence>MQRYAFVRYRRPSSLLPSVGQLGFGPSRKSPPHFWRRLWEGTIAMARGRSSYQNVGSCMTRFRQSQADSRQRAPPVDVAVAPAAATGGIPAPSAVVPATALEMAKFQGQMQQLTGICLGLQAQLSGQPAPTASISQERQAKSSHWRSRAPPAPCLSRGAQGLVNLLNSQVVFGVGRCAYLLGFFELLNSKRLESSCSSLYCTCASVHLPKSPIRSPTPRSVVGANSHKSGRADSAHSEQELARRLRCVVDLERRVDAMVQHVEGKAPAEEDLNFCSPFIAEILKARVSPKLPLSTIAPYDSTSNPADHIHGFESHMVFHGASDVAKCRAFPATLKETARAWFEALPAGSISSFHHDQGRSQLLAIRKKKGEALWDYIKRFQTKALRIPCLDVLLATSALIQGTRDGFLQRTLGVQ</sequence>
<evidence type="ECO:0000313" key="3">
    <source>
        <dbReference type="Proteomes" id="UP000652761"/>
    </source>
</evidence>
<dbReference type="EMBL" id="NMUH01004326">
    <property type="protein sequence ID" value="MQM09242.1"/>
    <property type="molecule type" value="Genomic_DNA"/>
</dbReference>
<evidence type="ECO:0000313" key="2">
    <source>
        <dbReference type="EMBL" id="MQM09242.1"/>
    </source>
</evidence>
<dbReference type="PANTHER" id="PTHR33223:SF10">
    <property type="entry name" value="AMINOTRANSFERASE-LIKE PLANT MOBILE DOMAIN-CONTAINING PROTEIN"/>
    <property type="match status" value="1"/>
</dbReference>
<gene>
    <name evidence="2" type="ORF">Taro_042107</name>
</gene>
<feature type="region of interest" description="Disordered" evidence="1">
    <location>
        <begin position="214"/>
        <end position="238"/>
    </location>
</feature>
<name>A0A843WG10_COLES</name>
<keyword evidence="3" id="KW-1185">Reference proteome</keyword>
<accession>A0A843WG10</accession>
<feature type="region of interest" description="Disordered" evidence="1">
    <location>
        <begin position="129"/>
        <end position="150"/>
    </location>
</feature>
<protein>
    <recommendedName>
        <fullName evidence="4">Retrotransposon gag domain-containing protein</fullName>
    </recommendedName>
</protein>
<reference evidence="2" key="1">
    <citation type="submission" date="2017-07" db="EMBL/GenBank/DDBJ databases">
        <title>Taro Niue Genome Assembly and Annotation.</title>
        <authorList>
            <person name="Atibalentja N."/>
            <person name="Keating K."/>
            <person name="Fields C.J."/>
        </authorList>
    </citation>
    <scope>NUCLEOTIDE SEQUENCE</scope>
    <source>
        <strain evidence="2">Niue_2</strain>
        <tissue evidence="2">Leaf</tissue>
    </source>
</reference>
<dbReference type="AlphaFoldDB" id="A0A843WG10"/>
<proteinExistence type="predicted"/>